<evidence type="ECO:0000313" key="3">
    <source>
        <dbReference type="Proteomes" id="UP000244722"/>
    </source>
</evidence>
<evidence type="ECO:0000313" key="2">
    <source>
        <dbReference type="EMBL" id="PUU80715.1"/>
    </source>
</evidence>
<evidence type="ECO:0000256" key="1">
    <source>
        <dbReference type="SAM" id="MobiDB-lite"/>
    </source>
</evidence>
<comment type="caution">
    <text evidence="2">The sequence shown here is derived from an EMBL/GenBank/DDBJ whole genome shotgun (WGS) entry which is preliminary data.</text>
</comment>
<keyword evidence="3" id="KW-1185">Reference proteome</keyword>
<accession>A0A2T6ZZ51</accession>
<dbReference type="Proteomes" id="UP000244722">
    <property type="component" value="Unassembled WGS sequence"/>
</dbReference>
<dbReference type="AlphaFoldDB" id="A0A2T6ZZ51"/>
<protein>
    <submittedName>
        <fullName evidence="2">Uncharacterized protein</fullName>
    </submittedName>
</protein>
<dbReference type="EMBL" id="NESQ01000059">
    <property type="protein sequence ID" value="PUU80715.1"/>
    <property type="molecule type" value="Genomic_DNA"/>
</dbReference>
<feature type="compositionally biased region" description="Pro residues" evidence="1">
    <location>
        <begin position="39"/>
        <end position="49"/>
    </location>
</feature>
<reference evidence="2 3" key="1">
    <citation type="submission" date="2017-04" db="EMBL/GenBank/DDBJ databases">
        <title>Draft genome sequence of Tuber borchii Vittad., a whitish edible truffle.</title>
        <authorList>
            <consortium name="DOE Joint Genome Institute"/>
            <person name="Murat C."/>
            <person name="Kuo A."/>
            <person name="Barry K.W."/>
            <person name="Clum A."/>
            <person name="Dockter R.B."/>
            <person name="Fauchery L."/>
            <person name="Iotti M."/>
            <person name="Kohler A."/>
            <person name="Labutti K."/>
            <person name="Lindquist E.A."/>
            <person name="Lipzen A."/>
            <person name="Ohm R.A."/>
            <person name="Wang M."/>
            <person name="Grigoriev I.V."/>
            <person name="Zambonelli A."/>
            <person name="Martin F.M."/>
        </authorList>
    </citation>
    <scope>NUCLEOTIDE SEQUENCE [LARGE SCALE GENOMIC DNA]</scope>
    <source>
        <strain evidence="2 3">Tbo3840</strain>
    </source>
</reference>
<proteinExistence type="predicted"/>
<organism evidence="2 3">
    <name type="scientific">Tuber borchii</name>
    <name type="common">White truffle</name>
    <dbReference type="NCBI Taxonomy" id="42251"/>
    <lineage>
        <taxon>Eukaryota</taxon>
        <taxon>Fungi</taxon>
        <taxon>Dikarya</taxon>
        <taxon>Ascomycota</taxon>
        <taxon>Pezizomycotina</taxon>
        <taxon>Pezizomycetes</taxon>
        <taxon>Pezizales</taxon>
        <taxon>Tuberaceae</taxon>
        <taxon>Tuber</taxon>
    </lineage>
</organism>
<sequence>MPLKSPSSSSLILCYSVYLIHDRQASNLLPETTVESSPRPIPETPPPLPTLRTPCLVRRVTHPMELSSRLAEERWVPAIEDSAAGVASSIITRLAVIWPQRV</sequence>
<name>A0A2T6ZZ51_TUBBO</name>
<feature type="region of interest" description="Disordered" evidence="1">
    <location>
        <begin position="31"/>
        <end position="53"/>
    </location>
</feature>
<gene>
    <name evidence="2" type="ORF">B9Z19DRAFT_1123175</name>
</gene>